<proteinExistence type="predicted"/>
<dbReference type="Pfam" id="PF12680">
    <property type="entry name" value="SnoaL_2"/>
    <property type="match status" value="1"/>
</dbReference>
<evidence type="ECO:0000313" key="2">
    <source>
        <dbReference type="EMBL" id="SCM81231.1"/>
    </source>
</evidence>
<gene>
    <name evidence="2" type="ORF">KL86SPO_31410</name>
</gene>
<accession>A0A212LUQ7</accession>
<organism evidence="2">
    <name type="scientific">uncultured Sporomusa sp</name>
    <dbReference type="NCBI Taxonomy" id="307249"/>
    <lineage>
        <taxon>Bacteria</taxon>
        <taxon>Bacillati</taxon>
        <taxon>Bacillota</taxon>
        <taxon>Negativicutes</taxon>
        <taxon>Selenomonadales</taxon>
        <taxon>Sporomusaceae</taxon>
        <taxon>Sporomusa</taxon>
        <taxon>environmental samples</taxon>
    </lineage>
</organism>
<evidence type="ECO:0000259" key="1">
    <source>
        <dbReference type="Pfam" id="PF12680"/>
    </source>
</evidence>
<protein>
    <recommendedName>
        <fullName evidence="1">SnoaL-like domain-containing protein</fullName>
    </recommendedName>
</protein>
<feature type="domain" description="SnoaL-like" evidence="1">
    <location>
        <begin position="10"/>
        <end position="104"/>
    </location>
</feature>
<sequence>MTGNLPPLIAAFVEAKNAYDSNAFAACFTEDAVVYDEGRELVGPAAIKEWNEASNRKYRDTLTALALAEFSDETVLTAQVAGNFVGSPVSLDFHFAIRAGKISRLAIDFTGNQA</sequence>
<dbReference type="SUPFAM" id="SSF54427">
    <property type="entry name" value="NTF2-like"/>
    <property type="match status" value="1"/>
</dbReference>
<dbReference type="InterPro" id="IPR037401">
    <property type="entry name" value="SnoaL-like"/>
</dbReference>
<dbReference type="Gene3D" id="3.10.450.50">
    <property type="match status" value="1"/>
</dbReference>
<dbReference type="AlphaFoldDB" id="A0A212LUQ7"/>
<dbReference type="RefSeq" id="WP_288184303.1">
    <property type="nucleotide sequence ID" value="NZ_LT608335.1"/>
</dbReference>
<dbReference type="InterPro" id="IPR032710">
    <property type="entry name" value="NTF2-like_dom_sf"/>
</dbReference>
<reference evidence="2" key="1">
    <citation type="submission" date="2016-08" db="EMBL/GenBank/DDBJ databases">
        <authorList>
            <person name="Seilhamer J.J."/>
        </authorList>
    </citation>
    <scope>NUCLEOTIDE SEQUENCE</scope>
    <source>
        <strain evidence="2">86</strain>
    </source>
</reference>
<dbReference type="EMBL" id="FMJE01000003">
    <property type="protein sequence ID" value="SCM81231.1"/>
    <property type="molecule type" value="Genomic_DNA"/>
</dbReference>
<name>A0A212LUQ7_9FIRM</name>